<comment type="caution">
    <text evidence="2">The sequence shown here is derived from an EMBL/GenBank/DDBJ whole genome shotgun (WGS) entry which is preliminary data.</text>
</comment>
<feature type="region of interest" description="Disordered" evidence="1">
    <location>
        <begin position="1"/>
        <end position="53"/>
    </location>
</feature>
<keyword evidence="3" id="KW-1185">Reference proteome</keyword>
<reference evidence="3" key="1">
    <citation type="submission" date="2014-03" db="EMBL/GenBank/DDBJ databases">
        <title>The Genome Sequence of Puccinia striiformis f. sp. tritici PST-78.</title>
        <authorList>
            <consortium name="The Broad Institute Genome Sequencing Platform"/>
            <person name="Cuomo C."/>
            <person name="Hulbert S."/>
            <person name="Chen X."/>
            <person name="Walker B."/>
            <person name="Young S.K."/>
            <person name="Zeng Q."/>
            <person name="Gargeya S."/>
            <person name="Fitzgerald M."/>
            <person name="Haas B."/>
            <person name="Abouelleil A."/>
            <person name="Alvarado L."/>
            <person name="Arachchi H.M."/>
            <person name="Berlin A.M."/>
            <person name="Chapman S.B."/>
            <person name="Goldberg J."/>
            <person name="Griggs A."/>
            <person name="Gujja S."/>
            <person name="Hansen M."/>
            <person name="Howarth C."/>
            <person name="Imamovic A."/>
            <person name="Larimer J."/>
            <person name="McCowan C."/>
            <person name="Montmayeur A."/>
            <person name="Murphy C."/>
            <person name="Neiman D."/>
            <person name="Pearson M."/>
            <person name="Priest M."/>
            <person name="Roberts A."/>
            <person name="Saif S."/>
            <person name="Shea T."/>
            <person name="Sisk P."/>
            <person name="Sykes S."/>
            <person name="Wortman J."/>
            <person name="Nusbaum C."/>
            <person name="Birren B."/>
        </authorList>
    </citation>
    <scope>NUCLEOTIDE SEQUENCE [LARGE SCALE GENOMIC DNA]</scope>
    <source>
        <strain evidence="3">race PST-78</strain>
    </source>
</reference>
<sequence>MARSNKKRRRQSSPQEEVVNQRNQPNPNSDEDEDEADSPTPSATPGENDTPDDERLAHAIRLSENQISAAYASYLAPKLSKQLDKFKRRMIAWECKLCGRSINRPANDRSCSNLLTHAGRCHKKHSAASGNKTLASVGVSGTGDIDPREVLQRCAIWCAERAK</sequence>
<dbReference type="AlphaFoldDB" id="A0A0L0UNR2"/>
<dbReference type="Proteomes" id="UP000054564">
    <property type="component" value="Unassembled WGS sequence"/>
</dbReference>
<feature type="non-terminal residue" evidence="2">
    <location>
        <position position="163"/>
    </location>
</feature>
<evidence type="ECO:0000313" key="2">
    <source>
        <dbReference type="EMBL" id="KNE88399.1"/>
    </source>
</evidence>
<evidence type="ECO:0008006" key="4">
    <source>
        <dbReference type="Google" id="ProtNLM"/>
    </source>
</evidence>
<feature type="compositionally biased region" description="Basic residues" evidence="1">
    <location>
        <begin position="1"/>
        <end position="11"/>
    </location>
</feature>
<dbReference type="OrthoDB" id="3259198at2759"/>
<organism evidence="2 3">
    <name type="scientific">Puccinia striiformis f. sp. tritici PST-78</name>
    <dbReference type="NCBI Taxonomy" id="1165861"/>
    <lineage>
        <taxon>Eukaryota</taxon>
        <taxon>Fungi</taxon>
        <taxon>Dikarya</taxon>
        <taxon>Basidiomycota</taxon>
        <taxon>Pucciniomycotina</taxon>
        <taxon>Pucciniomycetes</taxon>
        <taxon>Pucciniales</taxon>
        <taxon>Pucciniaceae</taxon>
        <taxon>Puccinia</taxon>
    </lineage>
</organism>
<name>A0A0L0UNR2_9BASI</name>
<proteinExistence type="predicted"/>
<dbReference type="EMBL" id="AJIL01002116">
    <property type="protein sequence ID" value="KNE88399.1"/>
    <property type="molecule type" value="Genomic_DNA"/>
</dbReference>
<protein>
    <recommendedName>
        <fullName evidence="4">BED-type domain-containing protein</fullName>
    </recommendedName>
</protein>
<feature type="compositionally biased region" description="Polar residues" evidence="1">
    <location>
        <begin position="12"/>
        <end position="28"/>
    </location>
</feature>
<evidence type="ECO:0000313" key="3">
    <source>
        <dbReference type="Proteomes" id="UP000054564"/>
    </source>
</evidence>
<gene>
    <name evidence="2" type="ORF">PSTG_18201</name>
</gene>
<accession>A0A0L0UNR2</accession>
<evidence type="ECO:0000256" key="1">
    <source>
        <dbReference type="SAM" id="MobiDB-lite"/>
    </source>
</evidence>